<accession>A0A1H0S2S6</accession>
<name>A0A1H0S2S6_9ACTN</name>
<dbReference type="AlphaFoldDB" id="A0A1H0S2S6"/>
<proteinExistence type="predicted"/>
<protein>
    <submittedName>
        <fullName evidence="1">Uncharacterized protein</fullName>
    </submittedName>
</protein>
<dbReference type="Proteomes" id="UP000198741">
    <property type="component" value="Chromosome I"/>
</dbReference>
<dbReference type="OrthoDB" id="3827987at2"/>
<sequence>MEENQLPWAEAMRDMAKQAALSPIFEEASALFGDRLTDSYFGGPDVVRLSVLNLEPADTAAIQAIARQLGIDEAAVQIERSDPAELEAWEQLRRELEELHLARPRVLQMSPQTEQRFCHPPWHIQLAADAEEFAKRLHHKYGNLVVLRVGALIYPMTAHSDEHNKNHRPATFADPHELRVALDGPLSIRRGQTAIHHVNVTNLSNVPLHVHTNGQITADGVDPVTGATVGGFCGAQRLALITFIAAPAGTIRIPLLVCTASIKPELGYMVPLGTWGLLAPLDLGDGRRLLSERMELTIVN</sequence>
<dbReference type="EMBL" id="LT629710">
    <property type="protein sequence ID" value="SDP36151.1"/>
    <property type="molecule type" value="Genomic_DNA"/>
</dbReference>
<gene>
    <name evidence="1" type="ORF">SAMN04515671_3883</name>
</gene>
<keyword evidence="2" id="KW-1185">Reference proteome</keyword>
<dbReference type="RefSeq" id="WP_090479173.1">
    <property type="nucleotide sequence ID" value="NZ_LT629710.1"/>
</dbReference>
<reference evidence="1 2" key="1">
    <citation type="submission" date="2016-10" db="EMBL/GenBank/DDBJ databases">
        <authorList>
            <person name="de Groot N.N."/>
        </authorList>
    </citation>
    <scope>NUCLEOTIDE SEQUENCE [LARGE SCALE GENOMIC DNA]</scope>
    <source>
        <strain evidence="2">P4-7,KCTC 19426,CECT 7604</strain>
    </source>
</reference>
<evidence type="ECO:0000313" key="2">
    <source>
        <dbReference type="Proteomes" id="UP000198741"/>
    </source>
</evidence>
<organism evidence="1 2">
    <name type="scientific">Nakamurella panacisegetis</name>
    <dbReference type="NCBI Taxonomy" id="1090615"/>
    <lineage>
        <taxon>Bacteria</taxon>
        <taxon>Bacillati</taxon>
        <taxon>Actinomycetota</taxon>
        <taxon>Actinomycetes</taxon>
        <taxon>Nakamurellales</taxon>
        <taxon>Nakamurellaceae</taxon>
        <taxon>Nakamurella</taxon>
    </lineage>
</organism>
<evidence type="ECO:0000313" key="1">
    <source>
        <dbReference type="EMBL" id="SDP36151.1"/>
    </source>
</evidence>